<protein>
    <submittedName>
        <fullName evidence="6">Unannotated protein</fullName>
    </submittedName>
</protein>
<feature type="transmembrane region" description="Helical" evidence="5">
    <location>
        <begin position="98"/>
        <end position="119"/>
    </location>
</feature>
<keyword evidence="2 5" id="KW-0812">Transmembrane</keyword>
<dbReference type="EMBL" id="CAFBLR010000010">
    <property type="protein sequence ID" value="CAB4861021.1"/>
    <property type="molecule type" value="Genomic_DNA"/>
</dbReference>
<dbReference type="GO" id="GO:0065002">
    <property type="term" value="P:intracellular protein transmembrane transport"/>
    <property type="evidence" value="ECO:0007669"/>
    <property type="project" value="TreeGrafter"/>
</dbReference>
<evidence type="ECO:0000313" key="6">
    <source>
        <dbReference type="EMBL" id="CAB4696101.1"/>
    </source>
</evidence>
<evidence type="ECO:0000313" key="9">
    <source>
        <dbReference type="EMBL" id="CAB5065877.1"/>
    </source>
</evidence>
<accession>A0A6J6P9B8</accession>
<dbReference type="GO" id="GO:0033281">
    <property type="term" value="C:TAT protein transport complex"/>
    <property type="evidence" value="ECO:0007669"/>
    <property type="project" value="TreeGrafter"/>
</dbReference>
<feature type="transmembrane region" description="Helical" evidence="5">
    <location>
        <begin position="175"/>
        <end position="201"/>
    </location>
</feature>
<evidence type="ECO:0000313" key="8">
    <source>
        <dbReference type="EMBL" id="CAB4861021.1"/>
    </source>
</evidence>
<feature type="transmembrane region" description="Helical" evidence="5">
    <location>
        <begin position="235"/>
        <end position="258"/>
    </location>
</feature>
<dbReference type="EMBL" id="CAEZXX010000011">
    <property type="protein sequence ID" value="CAB4696101.1"/>
    <property type="molecule type" value="Genomic_DNA"/>
</dbReference>
<dbReference type="HAMAP" id="MF_00902">
    <property type="entry name" value="TatC"/>
    <property type="match status" value="1"/>
</dbReference>
<dbReference type="PRINTS" id="PR01840">
    <property type="entry name" value="TATCFAMILY"/>
</dbReference>
<feature type="transmembrane region" description="Helical" evidence="5">
    <location>
        <begin position="34"/>
        <end position="52"/>
    </location>
</feature>
<dbReference type="GO" id="GO:0009977">
    <property type="term" value="F:proton motive force dependent protein transmembrane transporter activity"/>
    <property type="evidence" value="ECO:0007669"/>
    <property type="project" value="TreeGrafter"/>
</dbReference>
<dbReference type="InterPro" id="IPR002033">
    <property type="entry name" value="TatC"/>
</dbReference>
<organism evidence="6">
    <name type="scientific">freshwater metagenome</name>
    <dbReference type="NCBI Taxonomy" id="449393"/>
    <lineage>
        <taxon>unclassified sequences</taxon>
        <taxon>metagenomes</taxon>
        <taxon>ecological metagenomes</taxon>
    </lineage>
</organism>
<dbReference type="Pfam" id="PF00902">
    <property type="entry name" value="TatC"/>
    <property type="match status" value="1"/>
</dbReference>
<dbReference type="EMBL" id="CAFBQP010000067">
    <property type="protein sequence ID" value="CAB5065877.1"/>
    <property type="molecule type" value="Genomic_DNA"/>
</dbReference>
<gene>
    <name evidence="6" type="ORF">UFOPK2602_00303</name>
    <name evidence="7" type="ORF">UFOPK2806_00227</name>
    <name evidence="8" type="ORF">UFOPK3417_00222</name>
    <name evidence="9" type="ORF">UFOPK4306_01680</name>
</gene>
<evidence type="ECO:0000256" key="2">
    <source>
        <dbReference type="ARBA" id="ARBA00022692"/>
    </source>
</evidence>
<evidence type="ECO:0000256" key="4">
    <source>
        <dbReference type="ARBA" id="ARBA00023136"/>
    </source>
</evidence>
<evidence type="ECO:0000256" key="3">
    <source>
        <dbReference type="ARBA" id="ARBA00022989"/>
    </source>
</evidence>
<dbReference type="PANTHER" id="PTHR30371">
    <property type="entry name" value="SEC-INDEPENDENT PROTEIN TRANSLOCASE PROTEIN TATC"/>
    <property type="match status" value="1"/>
</dbReference>
<proteinExistence type="inferred from homology"/>
<evidence type="ECO:0000313" key="7">
    <source>
        <dbReference type="EMBL" id="CAB4738879.1"/>
    </source>
</evidence>
<feature type="transmembrane region" description="Helical" evidence="5">
    <location>
        <begin position="213"/>
        <end position="229"/>
    </location>
</feature>
<dbReference type="GO" id="GO:0043953">
    <property type="term" value="P:protein transport by the Tat complex"/>
    <property type="evidence" value="ECO:0007669"/>
    <property type="project" value="TreeGrafter"/>
</dbReference>
<keyword evidence="4 5" id="KW-0472">Membrane</keyword>
<sequence length="269" mass="30016">MRIPRPRRSQLPRLKTPDDKMTLRDHLQELRVRLVRSVLAVTLGFVIIIIFYKSVLSFLAKPLFRLCNNGTVNPEGGKTCAELISLSPLDAFGARVSISVYGGLIIALPVLMWQLWRFIAPALHRNERKYAVGFVLSSVGLFLIGCALAYLTLQPALEFLINFGQAQPTYQISKYVSFVGLMAAAFGVGFQFPVLLVFLQLVNVIKWRQLLKWWRHAIIVIVVLAATITPSGDPISLIALAVPMIILYFVSIVVGRFIERSRAKKAPAA</sequence>
<comment type="subcellular location">
    <subcellularLocation>
        <location evidence="1">Membrane</location>
        <topology evidence="1">Multi-pass membrane protein</topology>
    </subcellularLocation>
</comment>
<reference evidence="6" key="1">
    <citation type="submission" date="2020-05" db="EMBL/GenBank/DDBJ databases">
        <authorList>
            <person name="Chiriac C."/>
            <person name="Salcher M."/>
            <person name="Ghai R."/>
            <person name="Kavagutti S V."/>
        </authorList>
    </citation>
    <scope>NUCLEOTIDE SEQUENCE</scope>
</reference>
<name>A0A6J6P9B8_9ZZZZ</name>
<dbReference type="NCBIfam" id="TIGR00945">
    <property type="entry name" value="tatC"/>
    <property type="match status" value="1"/>
</dbReference>
<dbReference type="AlphaFoldDB" id="A0A6J6P9B8"/>
<evidence type="ECO:0000256" key="1">
    <source>
        <dbReference type="ARBA" id="ARBA00004141"/>
    </source>
</evidence>
<keyword evidence="3 5" id="KW-1133">Transmembrane helix</keyword>
<feature type="transmembrane region" description="Helical" evidence="5">
    <location>
        <begin position="131"/>
        <end position="153"/>
    </location>
</feature>
<dbReference type="PANTHER" id="PTHR30371:SF0">
    <property type="entry name" value="SEC-INDEPENDENT PROTEIN TRANSLOCASE PROTEIN TATC, CHLOROPLASTIC-RELATED"/>
    <property type="match status" value="1"/>
</dbReference>
<dbReference type="EMBL" id="CAEZYY010000002">
    <property type="protein sequence ID" value="CAB4738879.1"/>
    <property type="molecule type" value="Genomic_DNA"/>
</dbReference>
<evidence type="ECO:0000256" key="5">
    <source>
        <dbReference type="SAM" id="Phobius"/>
    </source>
</evidence>